<reference evidence="2" key="1">
    <citation type="journal article" date="2019" name="Int. J. Syst. Evol. Microbiol.">
        <title>The Global Catalogue of Microorganisms (GCM) 10K type strain sequencing project: providing services to taxonomists for standard genome sequencing and annotation.</title>
        <authorList>
            <consortium name="The Broad Institute Genomics Platform"/>
            <consortium name="The Broad Institute Genome Sequencing Center for Infectious Disease"/>
            <person name="Wu L."/>
            <person name="Ma J."/>
        </authorList>
    </citation>
    <scope>NUCLEOTIDE SEQUENCE [LARGE SCALE GENOMIC DNA]</scope>
    <source>
        <strain evidence="2">JCM 19212</strain>
    </source>
</reference>
<evidence type="ECO:0000313" key="1">
    <source>
        <dbReference type="EMBL" id="GAA5070804.1"/>
    </source>
</evidence>
<dbReference type="Proteomes" id="UP001501083">
    <property type="component" value="Unassembled WGS sequence"/>
</dbReference>
<evidence type="ECO:0000313" key="2">
    <source>
        <dbReference type="Proteomes" id="UP001501083"/>
    </source>
</evidence>
<gene>
    <name evidence="1" type="ORF">GCM10025759_09250</name>
</gene>
<keyword evidence="2" id="KW-1185">Reference proteome</keyword>
<proteinExistence type="predicted"/>
<accession>A0ABP9L4D9</accession>
<protein>
    <submittedName>
        <fullName evidence="1">Uncharacterized protein</fullName>
    </submittedName>
</protein>
<dbReference type="EMBL" id="BAABKY010000001">
    <property type="protein sequence ID" value="GAA5070804.1"/>
    <property type="molecule type" value="Genomic_DNA"/>
</dbReference>
<sequence>MTGPSPELWLTLDDAELAFIASRDYGQDTDRHLAALHALVFEHHGVLQVSQYWFPYEVVELCANSLETGHEREFTACTLLILKAIAEGRDRSGCATWRFGACREDYERLPDELRAQILERYAAMGIG</sequence>
<name>A0ABP9L4D9_9GAMM</name>
<comment type="caution">
    <text evidence="1">The sequence shown here is derived from an EMBL/GenBank/DDBJ whole genome shotgun (WGS) entry which is preliminary data.</text>
</comment>
<dbReference type="RefSeq" id="WP_158982589.1">
    <property type="nucleotide sequence ID" value="NZ_BAABKY010000001.1"/>
</dbReference>
<organism evidence="1 2">
    <name type="scientific">Lysobacter panacisoli</name>
    <dbReference type="NCBI Taxonomy" id="1255263"/>
    <lineage>
        <taxon>Bacteria</taxon>
        <taxon>Pseudomonadati</taxon>
        <taxon>Pseudomonadota</taxon>
        <taxon>Gammaproteobacteria</taxon>
        <taxon>Lysobacterales</taxon>
        <taxon>Lysobacteraceae</taxon>
        <taxon>Lysobacter</taxon>
    </lineage>
</organism>